<dbReference type="Proteomes" id="UP000045706">
    <property type="component" value="Unassembled WGS sequence"/>
</dbReference>
<evidence type="ECO:0000313" key="2">
    <source>
        <dbReference type="EMBL" id="CRK22475.1"/>
    </source>
</evidence>
<dbReference type="EMBL" id="CVQI01013335">
    <property type="protein sequence ID" value="CRK22475.1"/>
    <property type="molecule type" value="Genomic_DNA"/>
</dbReference>
<accession>A0A0G4LLB0</accession>
<feature type="region of interest" description="Disordered" evidence="1">
    <location>
        <begin position="419"/>
        <end position="439"/>
    </location>
</feature>
<sequence>MDGHINGTVQQEAAGGPSNTYATPRSEDIGFQAPAPQESPDHTEPASLAVENPLSLRHAEFTTSAAGVTYYLGTSSNWSFTRRVLNLTHSQVCNSPAPPQALIFDGGVYKIDWGRLKTGSDDPNLLPELPTLYPAIFLINTVQFNCCQLFHLFDRAEFMELCHQFYANPTHDIASAGLWYIHFCLVIALGKAFHSPILELSSSSRFSRWKFSAVQHFAYNASIIAITPTLWTYGGGGNLHRKYLSRAKDILGNIADVAEELRTAFPLKPKETMNVVSRTASHLHLLYHMTRFAPFNEYFSTLESLPTVRNLVRICLESSQAMISILECLMNQGLLGAFCPYDTEAIFVSTTNLLLGPAVDPQFINGDRTWLQREFVVFDDMINCGNQVAKFRKDELLQLDELLELFGTVAPLHRPEATAADATVPATQSHKDQNEPDPL</sequence>
<dbReference type="CDD" id="cd12148">
    <property type="entry name" value="fungal_TF_MHR"/>
    <property type="match status" value="1"/>
</dbReference>
<protein>
    <recommendedName>
        <fullName evidence="4">Transcription factor domain-containing protein</fullName>
    </recommendedName>
</protein>
<evidence type="ECO:0000256" key="1">
    <source>
        <dbReference type="SAM" id="MobiDB-lite"/>
    </source>
</evidence>
<proteinExistence type="predicted"/>
<feature type="compositionally biased region" description="Polar residues" evidence="1">
    <location>
        <begin position="7"/>
        <end position="23"/>
    </location>
</feature>
<organism evidence="2 3">
    <name type="scientific">Verticillium longisporum</name>
    <name type="common">Verticillium dahliae var. longisporum</name>
    <dbReference type="NCBI Taxonomy" id="100787"/>
    <lineage>
        <taxon>Eukaryota</taxon>
        <taxon>Fungi</taxon>
        <taxon>Dikarya</taxon>
        <taxon>Ascomycota</taxon>
        <taxon>Pezizomycotina</taxon>
        <taxon>Sordariomycetes</taxon>
        <taxon>Hypocreomycetidae</taxon>
        <taxon>Glomerellales</taxon>
        <taxon>Plectosphaerellaceae</taxon>
        <taxon>Verticillium</taxon>
    </lineage>
</organism>
<feature type="region of interest" description="Disordered" evidence="1">
    <location>
        <begin position="1"/>
        <end position="45"/>
    </location>
</feature>
<feature type="compositionally biased region" description="Basic and acidic residues" evidence="1">
    <location>
        <begin position="429"/>
        <end position="439"/>
    </location>
</feature>
<evidence type="ECO:0008006" key="4">
    <source>
        <dbReference type="Google" id="ProtNLM"/>
    </source>
</evidence>
<dbReference type="AlphaFoldDB" id="A0A0G4LLB0"/>
<evidence type="ECO:0000313" key="3">
    <source>
        <dbReference type="Proteomes" id="UP000045706"/>
    </source>
</evidence>
<name>A0A0G4LLB0_VERLO</name>
<gene>
    <name evidence="2" type="ORF">BN1723_002913</name>
</gene>
<reference evidence="3" key="1">
    <citation type="submission" date="2015-05" db="EMBL/GenBank/DDBJ databases">
        <authorList>
            <person name="Fogelqvist Johan"/>
        </authorList>
    </citation>
    <scope>NUCLEOTIDE SEQUENCE [LARGE SCALE GENOMIC DNA]</scope>
</reference>